<dbReference type="Pfam" id="PF13534">
    <property type="entry name" value="Fer4_17"/>
    <property type="match status" value="1"/>
</dbReference>
<sequence length="377" mass="44225">MQYRDMGSLNIKVSALGFGAMRLPIIDDDSANIDKKRAAQMIRYSIDKGVNYIDTAWPYHQGESEKLVAEVLKDGYRDKVYLATKLPIWEVETKADLDKYLNQQLEKLEVDYIDFYLLHALNQQRWEKVKELEILEWLEEKVEAGKINYIGFSFHDSYQVFSEILNAYQWDFCQIQYNYLDTEYQAGKKGLKEAYEKDIAVIVMEPLRGGWLAQKPPQNVKDLFKEKNKEWNAVEWSLHWLWSQKEVALVLSGMSNFEQVKENIQIAEESEIGLLNESDFEMMAKAAEKMRGPISCTRCEYCLPCPEGINIPRIFYLYNKAILLDEAEKMAEKYYKLDEETRADNCIECQQCEPACPQNLEIIELLKKTEKFFAEYR</sequence>
<feature type="domain" description="4Fe-4S ferredoxin-type" evidence="4">
    <location>
        <begin position="333"/>
        <end position="368"/>
    </location>
</feature>
<dbReference type="PROSITE" id="PS00198">
    <property type="entry name" value="4FE4S_FER_1"/>
    <property type="match status" value="1"/>
</dbReference>
<dbReference type="PANTHER" id="PTHR43312">
    <property type="entry name" value="D-THREO-ALDOSE 1-DEHYDROGENASE"/>
    <property type="match status" value="1"/>
</dbReference>
<dbReference type="RefSeq" id="WP_013405508.1">
    <property type="nucleotide sequence ID" value="NC_014654.1"/>
</dbReference>
<dbReference type="Proteomes" id="UP000007434">
    <property type="component" value="Chromosome"/>
</dbReference>
<dbReference type="AlphaFoldDB" id="E4RM87"/>
<dbReference type="Pfam" id="PF00248">
    <property type="entry name" value="Aldo_ket_red"/>
    <property type="match status" value="1"/>
</dbReference>
<dbReference type="EMBL" id="CP002304">
    <property type="protein sequence ID" value="ADQ14418.1"/>
    <property type="molecule type" value="Genomic_DNA"/>
</dbReference>
<dbReference type="GO" id="GO:0016491">
    <property type="term" value="F:oxidoreductase activity"/>
    <property type="evidence" value="ECO:0007669"/>
    <property type="project" value="InterPro"/>
</dbReference>
<organism evidence="5 6">
    <name type="scientific">Halanaerobium hydrogeniformans</name>
    <name type="common">Halanaerobium sp. (strain sapolanicus)</name>
    <dbReference type="NCBI Taxonomy" id="656519"/>
    <lineage>
        <taxon>Bacteria</taxon>
        <taxon>Bacillati</taxon>
        <taxon>Bacillota</taxon>
        <taxon>Clostridia</taxon>
        <taxon>Halanaerobiales</taxon>
        <taxon>Halanaerobiaceae</taxon>
        <taxon>Halanaerobium</taxon>
    </lineage>
</organism>
<evidence type="ECO:0000256" key="1">
    <source>
        <dbReference type="ARBA" id="ARBA00022723"/>
    </source>
</evidence>
<dbReference type="OrthoDB" id="9773828at2"/>
<dbReference type="GO" id="GO:0051536">
    <property type="term" value="F:iron-sulfur cluster binding"/>
    <property type="evidence" value="ECO:0007669"/>
    <property type="project" value="UniProtKB-KW"/>
</dbReference>
<keyword evidence="3" id="KW-0411">Iron-sulfur</keyword>
<dbReference type="STRING" id="656519.Halsa_0973"/>
<proteinExistence type="predicted"/>
<dbReference type="InterPro" id="IPR020471">
    <property type="entry name" value="AKR"/>
</dbReference>
<evidence type="ECO:0000256" key="3">
    <source>
        <dbReference type="ARBA" id="ARBA00023014"/>
    </source>
</evidence>
<dbReference type="PANTHER" id="PTHR43312:SF2">
    <property type="entry name" value="OXIDOREDUCTASE"/>
    <property type="match status" value="1"/>
</dbReference>
<evidence type="ECO:0000259" key="4">
    <source>
        <dbReference type="PROSITE" id="PS51379"/>
    </source>
</evidence>
<dbReference type="GO" id="GO:0046872">
    <property type="term" value="F:metal ion binding"/>
    <property type="evidence" value="ECO:0007669"/>
    <property type="project" value="UniProtKB-KW"/>
</dbReference>
<name>E4RM87_HALHG</name>
<dbReference type="SUPFAM" id="SSF51430">
    <property type="entry name" value="NAD(P)-linked oxidoreductase"/>
    <property type="match status" value="1"/>
</dbReference>
<accession>E4RM87</accession>
<reference evidence="5 6" key="1">
    <citation type="submission" date="2010-11" db="EMBL/GenBank/DDBJ databases">
        <title>Complete sequence of Halanaerobium sp. sapolanicus.</title>
        <authorList>
            <consortium name="US DOE Joint Genome Institute"/>
            <person name="Lucas S."/>
            <person name="Copeland A."/>
            <person name="Lapidus A."/>
            <person name="Cheng J.-F."/>
            <person name="Bruce D."/>
            <person name="Goodwin L."/>
            <person name="Pitluck S."/>
            <person name="Davenport K."/>
            <person name="Detter J.C."/>
            <person name="Han C."/>
            <person name="Tapia R."/>
            <person name="Land M."/>
            <person name="Hauser L."/>
            <person name="Jeffries C."/>
            <person name="Kyrpides N."/>
            <person name="Ivanova N."/>
            <person name="Mikhailova N."/>
            <person name="Begemann M.B."/>
            <person name="Mormile M.R."/>
            <person name="Wall J.D."/>
            <person name="Elias D.A."/>
            <person name="Woyke T."/>
        </authorList>
    </citation>
    <scope>NUCLEOTIDE SEQUENCE [LARGE SCALE GENOMIC DNA]</scope>
    <source>
        <strain evidence="6">sapolanicus</strain>
    </source>
</reference>
<keyword evidence="2" id="KW-0408">Iron</keyword>
<dbReference type="InterPro" id="IPR036812">
    <property type="entry name" value="NAD(P)_OxRdtase_dom_sf"/>
</dbReference>
<dbReference type="SUPFAM" id="SSF46548">
    <property type="entry name" value="alpha-helical ferredoxin"/>
    <property type="match status" value="1"/>
</dbReference>
<dbReference type="InterPro" id="IPR017900">
    <property type="entry name" value="4Fe4S_Fe_S_CS"/>
</dbReference>
<evidence type="ECO:0000313" key="6">
    <source>
        <dbReference type="Proteomes" id="UP000007434"/>
    </source>
</evidence>
<dbReference type="CDD" id="cd19096">
    <property type="entry name" value="AKR_Fe-S_oxidoreductase"/>
    <property type="match status" value="1"/>
</dbReference>
<dbReference type="InterPro" id="IPR017896">
    <property type="entry name" value="4Fe4S_Fe-S-bd"/>
</dbReference>
<dbReference type="PROSITE" id="PS51379">
    <property type="entry name" value="4FE4S_FER_2"/>
    <property type="match status" value="1"/>
</dbReference>
<dbReference type="HOGENOM" id="CLU_023205_3_2_9"/>
<dbReference type="PRINTS" id="PR00069">
    <property type="entry name" value="ALDKETRDTASE"/>
</dbReference>
<gene>
    <name evidence="5" type="ordered locus">Halsa_0973</name>
</gene>
<dbReference type="KEGG" id="has:Halsa_0973"/>
<dbReference type="eggNOG" id="COG1453">
    <property type="taxonomic scope" value="Bacteria"/>
</dbReference>
<evidence type="ECO:0000313" key="5">
    <source>
        <dbReference type="EMBL" id="ADQ14418.1"/>
    </source>
</evidence>
<keyword evidence="1" id="KW-0479">Metal-binding</keyword>
<keyword evidence="6" id="KW-1185">Reference proteome</keyword>
<dbReference type="InterPro" id="IPR053135">
    <property type="entry name" value="AKR2_Oxidoreductase"/>
</dbReference>
<evidence type="ECO:0000256" key="2">
    <source>
        <dbReference type="ARBA" id="ARBA00023004"/>
    </source>
</evidence>
<dbReference type="Gene3D" id="3.20.20.100">
    <property type="entry name" value="NADP-dependent oxidoreductase domain"/>
    <property type="match status" value="1"/>
</dbReference>
<protein>
    <submittedName>
        <fullName evidence="5">Aldo/keto reductase</fullName>
    </submittedName>
</protein>
<dbReference type="InterPro" id="IPR023210">
    <property type="entry name" value="NADP_OxRdtase_dom"/>
</dbReference>
<reference evidence="5 6" key="2">
    <citation type="journal article" date="2011" name="J. Bacteriol.">
        <title>Complete Genome Sequence of the Haloalkaliphilic, Hydrogen Producing Halanaerobium hydrogenoformans.</title>
        <authorList>
            <person name="Brown S.D."/>
            <person name="Begemann M.B."/>
            <person name="Mormile M.R."/>
            <person name="Wall J.D."/>
            <person name="Han C.S."/>
            <person name="Goodwin L.A."/>
            <person name="Pitluck S."/>
            <person name="Land M.L."/>
            <person name="Hauser L.J."/>
            <person name="Elias D.A."/>
        </authorList>
    </citation>
    <scope>NUCLEOTIDE SEQUENCE [LARGE SCALE GENOMIC DNA]</scope>
    <source>
        <strain evidence="6">sapolanicus</strain>
    </source>
</reference>